<protein>
    <submittedName>
        <fullName evidence="1">Uncharacterized protein</fullName>
    </submittedName>
</protein>
<dbReference type="eggNOG" id="KOG0417">
    <property type="taxonomic scope" value="Eukaryota"/>
</dbReference>
<feature type="non-terminal residue" evidence="1">
    <location>
        <position position="83"/>
    </location>
</feature>
<dbReference type="HOGENOM" id="CLU_2549316_0_0_1"/>
<organism evidence="1">
    <name type="scientific">Rhizophagus irregularis (strain DAOM 181602 / DAOM 197198 / MUCL 43194)</name>
    <name type="common">Arbuscular mycorrhizal fungus</name>
    <name type="synonym">Glomus intraradices</name>
    <dbReference type="NCBI Taxonomy" id="747089"/>
    <lineage>
        <taxon>Eukaryota</taxon>
        <taxon>Fungi</taxon>
        <taxon>Fungi incertae sedis</taxon>
        <taxon>Mucoromycota</taxon>
        <taxon>Glomeromycotina</taxon>
        <taxon>Glomeromycetes</taxon>
        <taxon>Glomerales</taxon>
        <taxon>Glomeraceae</taxon>
        <taxon>Rhizophagus</taxon>
    </lineage>
</organism>
<accession>U9TE51</accession>
<sequence length="83" mass="9409">ELYELGRDPPSSFSVGPIDDDLFPLASIMGPVIILHTLEVYFIFDICHPSDYPFKPPKVYFSLIYNLDITDNGSIDVDSLRDQ</sequence>
<dbReference type="PROSITE" id="PS50127">
    <property type="entry name" value="UBC_2"/>
    <property type="match status" value="1"/>
</dbReference>
<evidence type="ECO:0000313" key="1">
    <source>
        <dbReference type="EMBL" id="ESA06415.1"/>
    </source>
</evidence>
<gene>
    <name evidence="1" type="ORF">GLOINDRAFT_48066</name>
</gene>
<dbReference type="EMBL" id="KI291661">
    <property type="protein sequence ID" value="ESA06415.1"/>
    <property type="molecule type" value="Genomic_DNA"/>
</dbReference>
<dbReference type="Gene3D" id="3.10.110.10">
    <property type="entry name" value="Ubiquitin Conjugating Enzyme"/>
    <property type="match status" value="1"/>
</dbReference>
<dbReference type="InterPro" id="IPR000608">
    <property type="entry name" value="UBC"/>
</dbReference>
<dbReference type="Pfam" id="PF00179">
    <property type="entry name" value="UQ_con"/>
    <property type="match status" value="1"/>
</dbReference>
<feature type="non-terminal residue" evidence="1">
    <location>
        <position position="1"/>
    </location>
</feature>
<dbReference type="STRING" id="747089.U9TE51"/>
<dbReference type="InterPro" id="IPR016135">
    <property type="entry name" value="UBQ-conjugating_enzyme/RWD"/>
</dbReference>
<dbReference type="SUPFAM" id="SSF54495">
    <property type="entry name" value="UBC-like"/>
    <property type="match status" value="1"/>
</dbReference>
<name>U9TE51_RHIID</name>
<proteinExistence type="predicted"/>
<reference evidence="1" key="1">
    <citation type="submission" date="2013-07" db="EMBL/GenBank/DDBJ databases">
        <title>The genome of an arbuscular mycorrhizal fungus provides insights into the evolution of the oldest plant symbiosis.</title>
        <authorList>
            <consortium name="DOE Joint Genome Institute"/>
            <person name="Tisserant E."/>
            <person name="Malbreil M."/>
            <person name="Kuo A."/>
            <person name="Kohler A."/>
            <person name="Symeonidi A."/>
            <person name="Balestrini R."/>
            <person name="Charron P."/>
            <person name="Duensing N."/>
            <person name="Frei-dit-Frey N."/>
            <person name="Gianinazzi-Pearson V."/>
            <person name="Gilbert B."/>
            <person name="Handa Y."/>
            <person name="Hijri M."/>
            <person name="Kaul R."/>
            <person name="Kawaguchi M."/>
            <person name="Krajinski F."/>
            <person name="Lammers P."/>
            <person name="Lapierre D."/>
            <person name="Masclaux F.G."/>
            <person name="Murat C."/>
            <person name="Morin E."/>
            <person name="Ndikumana S."/>
            <person name="Pagni M."/>
            <person name="Petitpierre D."/>
            <person name="Requena N."/>
            <person name="Rosikiewicz P."/>
            <person name="Riley R."/>
            <person name="Saito K."/>
            <person name="San Clemente H."/>
            <person name="Shapiro H."/>
            <person name="van Tuinen D."/>
            <person name="Becard G."/>
            <person name="Bonfante P."/>
            <person name="Paszkowski U."/>
            <person name="Shachar-Hill Y."/>
            <person name="Young J.P."/>
            <person name="Sanders I.R."/>
            <person name="Henrissat B."/>
            <person name="Rensing S.A."/>
            <person name="Grigoriev I.V."/>
            <person name="Corradi N."/>
            <person name="Roux C."/>
            <person name="Martin F."/>
        </authorList>
    </citation>
    <scope>NUCLEOTIDE SEQUENCE</scope>
    <source>
        <strain evidence="1">DAOM 197198</strain>
    </source>
</reference>
<dbReference type="AlphaFoldDB" id="U9TE51"/>